<dbReference type="SUPFAM" id="SSF53448">
    <property type="entry name" value="Nucleotide-diphospho-sugar transferases"/>
    <property type="match status" value="1"/>
</dbReference>
<dbReference type="RefSeq" id="WP_165120226.1">
    <property type="nucleotide sequence ID" value="NZ_JAAKZG010000011.1"/>
</dbReference>
<dbReference type="InterPro" id="IPR005835">
    <property type="entry name" value="NTP_transferase_dom"/>
</dbReference>
<evidence type="ECO:0000256" key="3">
    <source>
        <dbReference type="ARBA" id="ARBA00012461"/>
    </source>
</evidence>
<comment type="catalytic activity">
    <reaction evidence="8 9">
        <text>dTTP + alpha-D-glucose 1-phosphate + H(+) = dTDP-alpha-D-glucose + diphosphate</text>
        <dbReference type="Rhea" id="RHEA:15225"/>
        <dbReference type="ChEBI" id="CHEBI:15378"/>
        <dbReference type="ChEBI" id="CHEBI:33019"/>
        <dbReference type="ChEBI" id="CHEBI:37568"/>
        <dbReference type="ChEBI" id="CHEBI:57477"/>
        <dbReference type="ChEBI" id="CHEBI:58601"/>
        <dbReference type="EC" id="2.7.7.24"/>
    </reaction>
</comment>
<evidence type="ECO:0000259" key="10">
    <source>
        <dbReference type="Pfam" id="PF00483"/>
    </source>
</evidence>
<proteinExistence type="inferred from homology"/>
<keyword evidence="7 9" id="KW-0460">Magnesium</keyword>
<dbReference type="InterPro" id="IPR005907">
    <property type="entry name" value="G1P_thy_trans_s"/>
</dbReference>
<dbReference type="PANTHER" id="PTHR43532:SF1">
    <property type="entry name" value="GLUCOSE-1-PHOSPHATE THYMIDYLYLTRANSFERASE 1"/>
    <property type="match status" value="1"/>
</dbReference>
<evidence type="ECO:0000256" key="2">
    <source>
        <dbReference type="ARBA" id="ARBA00010480"/>
    </source>
</evidence>
<dbReference type="EMBL" id="JAAKZG010000011">
    <property type="protein sequence ID" value="NGN43823.1"/>
    <property type="molecule type" value="Genomic_DNA"/>
</dbReference>
<dbReference type="Gene3D" id="3.90.550.10">
    <property type="entry name" value="Spore Coat Polysaccharide Biosynthesis Protein SpsA, Chain A"/>
    <property type="match status" value="1"/>
</dbReference>
<dbReference type="FunFam" id="3.90.550.10:FF:000023">
    <property type="entry name" value="Glucose-1-phosphate thymidylyltransferase"/>
    <property type="match status" value="1"/>
</dbReference>
<dbReference type="InterPro" id="IPR029044">
    <property type="entry name" value="Nucleotide-diphossugar_trans"/>
</dbReference>
<evidence type="ECO:0000256" key="6">
    <source>
        <dbReference type="ARBA" id="ARBA00022723"/>
    </source>
</evidence>
<comment type="function">
    <text evidence="9">Catalyzes the formation of dTDP-glucose, from dTTP and glucose 1-phosphate, as well as its pyrophosphorolysis.</text>
</comment>
<dbReference type="Pfam" id="PF00483">
    <property type="entry name" value="NTP_transferase"/>
    <property type="match status" value="1"/>
</dbReference>
<evidence type="ECO:0000256" key="5">
    <source>
        <dbReference type="ARBA" id="ARBA00022695"/>
    </source>
</evidence>
<dbReference type="AlphaFoldDB" id="A0A7C9VAB7"/>
<dbReference type="GO" id="GO:0046872">
    <property type="term" value="F:metal ion binding"/>
    <property type="evidence" value="ECO:0007669"/>
    <property type="project" value="UniProtKB-KW"/>
</dbReference>
<keyword evidence="6 9" id="KW-0479">Metal-binding</keyword>
<dbReference type="GO" id="GO:0008879">
    <property type="term" value="F:glucose-1-phosphate thymidylyltransferase activity"/>
    <property type="evidence" value="ECO:0007669"/>
    <property type="project" value="UniProtKB-EC"/>
</dbReference>
<dbReference type="PANTHER" id="PTHR43532">
    <property type="entry name" value="GLUCOSE-1-PHOSPHATE THYMIDYLYLTRANSFERASE"/>
    <property type="match status" value="1"/>
</dbReference>
<keyword evidence="4 9" id="KW-0808">Transferase</keyword>
<dbReference type="NCBIfam" id="TIGR01207">
    <property type="entry name" value="rmlA"/>
    <property type="match status" value="1"/>
</dbReference>
<accession>A0A7C9VAB7</accession>
<keyword evidence="5 9" id="KW-0548">Nucleotidyltransferase</keyword>
<dbReference type="EC" id="2.7.7.24" evidence="3 9"/>
<dbReference type="Proteomes" id="UP000481252">
    <property type="component" value="Unassembled WGS sequence"/>
</dbReference>
<sequence>MKGIILAGGSGTRLYPLTIAVSKQILPIYDKPMIYYPLSVLMLTGIREILIISTPRDLPCFQALLGDGSDFGLKLSYAEQAHPNGLAEAFIIGRDFIGDGNVAMILGDNIFFGHGLPRICQQAAAREKGASVFAYHVDDPERYGVVSFEKSTGRALTIEEKPVNPRSNWAVTGLYFYDNDVVDIAASIKPSERGELEITTVNNIYLQRGDLNVCQLGRGYAWLDTGTYDSLHDASSFVRTVERRQGVQIACPEEIALDMGWLSREAVLKRAYQLGKTSYASYLRRLVEDDNSLAEDNAA</sequence>
<evidence type="ECO:0000256" key="4">
    <source>
        <dbReference type="ARBA" id="ARBA00022679"/>
    </source>
</evidence>
<evidence type="ECO:0000256" key="8">
    <source>
        <dbReference type="ARBA" id="ARBA00049336"/>
    </source>
</evidence>
<organism evidence="11 12">
    <name type="scientific">Mesorhizobium zhangyense</name>
    <dbReference type="NCBI Taxonomy" id="1776730"/>
    <lineage>
        <taxon>Bacteria</taxon>
        <taxon>Pseudomonadati</taxon>
        <taxon>Pseudomonadota</taxon>
        <taxon>Alphaproteobacteria</taxon>
        <taxon>Hyphomicrobiales</taxon>
        <taxon>Phyllobacteriaceae</taxon>
        <taxon>Mesorhizobium</taxon>
    </lineage>
</organism>
<name>A0A7C9VAB7_9HYPH</name>
<dbReference type="CDD" id="cd02538">
    <property type="entry name" value="G1P_TT_short"/>
    <property type="match status" value="1"/>
</dbReference>
<comment type="cofactor">
    <cofactor evidence="1">
        <name>Mg(2+)</name>
        <dbReference type="ChEBI" id="CHEBI:18420"/>
    </cofactor>
</comment>
<evidence type="ECO:0000256" key="7">
    <source>
        <dbReference type="ARBA" id="ARBA00022842"/>
    </source>
</evidence>
<comment type="similarity">
    <text evidence="2 9">Belongs to the glucose-1-phosphate thymidylyltransferase family.</text>
</comment>
<feature type="domain" description="Nucleotidyl transferase" evidence="10">
    <location>
        <begin position="2"/>
        <end position="239"/>
    </location>
</feature>
<evidence type="ECO:0000256" key="9">
    <source>
        <dbReference type="RuleBase" id="RU003706"/>
    </source>
</evidence>
<evidence type="ECO:0000313" key="12">
    <source>
        <dbReference type="Proteomes" id="UP000481252"/>
    </source>
</evidence>
<evidence type="ECO:0000256" key="1">
    <source>
        <dbReference type="ARBA" id="ARBA00001946"/>
    </source>
</evidence>
<protein>
    <recommendedName>
        <fullName evidence="3 9">Glucose-1-phosphate thymidylyltransferase</fullName>
        <ecNumber evidence="3 9">2.7.7.24</ecNumber>
    </recommendedName>
</protein>
<evidence type="ECO:0000313" key="11">
    <source>
        <dbReference type="EMBL" id="NGN43823.1"/>
    </source>
</evidence>
<keyword evidence="12" id="KW-1185">Reference proteome</keyword>
<comment type="caution">
    <text evidence="11">The sequence shown here is derived from an EMBL/GenBank/DDBJ whole genome shotgun (WGS) entry which is preliminary data.</text>
</comment>
<reference evidence="11 12" key="1">
    <citation type="submission" date="2020-02" db="EMBL/GenBank/DDBJ databases">
        <title>Genome sequence of the type strain CGMCC 1.15528 of Mesorhizobium zhangyense.</title>
        <authorList>
            <person name="Gao J."/>
            <person name="Sun J."/>
        </authorList>
    </citation>
    <scope>NUCLEOTIDE SEQUENCE [LARGE SCALE GENOMIC DNA]</scope>
    <source>
        <strain evidence="11 12">CGMCC 1.15528</strain>
    </source>
</reference>
<gene>
    <name evidence="11" type="primary">rfbA</name>
    <name evidence="11" type="ORF">G6N74_22415</name>
</gene>